<keyword evidence="3" id="KW-1185">Reference proteome</keyword>
<reference evidence="2 3" key="1">
    <citation type="submission" date="2018-11" db="EMBL/GenBank/DDBJ databases">
        <title>Whole genome sequencing of an environmental sample.</title>
        <authorList>
            <person name="Sarangi A.N."/>
            <person name="Singh D."/>
            <person name="Tripathy S."/>
        </authorList>
    </citation>
    <scope>NUCLEOTIDE SEQUENCE [LARGE SCALE GENOMIC DNA]</scope>
    <source>
        <strain evidence="2 3">Lakshadweep</strain>
    </source>
</reference>
<evidence type="ECO:0000256" key="1">
    <source>
        <dbReference type="SAM" id="Phobius"/>
    </source>
</evidence>
<dbReference type="Proteomes" id="UP000292459">
    <property type="component" value="Unassembled WGS sequence"/>
</dbReference>
<feature type="transmembrane region" description="Helical" evidence="1">
    <location>
        <begin position="86"/>
        <end position="114"/>
    </location>
</feature>
<evidence type="ECO:0000313" key="2">
    <source>
        <dbReference type="EMBL" id="RZM79583.1"/>
    </source>
</evidence>
<dbReference type="AlphaFoldDB" id="A0A4Q7EAL9"/>
<keyword evidence="1" id="KW-1133">Transmembrane helix</keyword>
<name>A0A4Q7EAL9_9CYAN</name>
<comment type="caution">
    <text evidence="2">The sequence shown here is derived from an EMBL/GenBank/DDBJ whole genome shotgun (WGS) entry which is preliminary data.</text>
</comment>
<dbReference type="EMBL" id="QVFV01000002">
    <property type="protein sequence ID" value="RZM79583.1"/>
    <property type="molecule type" value="Genomic_DNA"/>
</dbReference>
<sequence length="121" mass="13396">MASQSSPPIRPLNVGDVVSAAISLFRTNFGTYIGLNLKSVLWFMVPVYGWARGLMIQSQIARLGFRELNRQPETVDQSLQAIEPRLWTFLGIGLLVWLIQAAVGYAVSFAMTIVTTPFPLP</sequence>
<keyword evidence="1" id="KW-0812">Transmembrane</keyword>
<keyword evidence="1" id="KW-0472">Membrane</keyword>
<proteinExistence type="predicted"/>
<evidence type="ECO:0000313" key="3">
    <source>
        <dbReference type="Proteomes" id="UP000292459"/>
    </source>
</evidence>
<dbReference type="OrthoDB" id="426215at2"/>
<organism evidence="2 3">
    <name type="scientific">Leptolyngbya iicbica LK</name>
    <dbReference type="NCBI Taxonomy" id="2294035"/>
    <lineage>
        <taxon>Bacteria</taxon>
        <taxon>Bacillati</taxon>
        <taxon>Cyanobacteriota</taxon>
        <taxon>Cyanophyceae</taxon>
        <taxon>Leptolyngbyales</taxon>
        <taxon>Leptolyngbyaceae</taxon>
        <taxon>Leptolyngbya group</taxon>
        <taxon>Leptolyngbya</taxon>
        <taxon>Leptolyngbya iicbica</taxon>
    </lineage>
</organism>
<dbReference type="RefSeq" id="WP_130199425.1">
    <property type="nucleotide sequence ID" value="NZ_QVFV01000002.1"/>
</dbReference>
<gene>
    <name evidence="2" type="ORF">DYY88_12780</name>
</gene>
<protein>
    <submittedName>
        <fullName evidence="2">Uncharacterized protein</fullName>
    </submittedName>
</protein>
<accession>A0A4Q7EAL9</accession>